<sequence>MSTSNEYFLNLRIPTPEDMEDIGGLLSVNSTSGDIILLDGDLGAGKTCFSRGFVRGRTGLPNERVTSPTFLLSNTYPITDEHDGGGGDTTTITTTTTTATTLIHHMDLYRLSGSEDDLAPLNLEHVFANGISLIEWPSRLRRKPLMRLDITLTISNSTIQTNDIDGDDDTKERFMKLVPYGDRWVERLKFLNSEGYFEDLIVDSSIKE</sequence>
<reference evidence="11 12" key="1">
    <citation type="submission" date="2024-10" db="EMBL/GenBank/DDBJ databases">
        <title>Updated reference genomes for cyclostephanoid diatoms.</title>
        <authorList>
            <person name="Roberts W.R."/>
            <person name="Alverson A.J."/>
        </authorList>
    </citation>
    <scope>NUCLEOTIDE SEQUENCE [LARGE SCALE GENOMIC DNA]</scope>
    <source>
        <strain evidence="11 12">AJA232-27</strain>
    </source>
</reference>
<evidence type="ECO:0000256" key="2">
    <source>
        <dbReference type="ARBA" id="ARBA00007599"/>
    </source>
</evidence>
<dbReference type="Pfam" id="PF02367">
    <property type="entry name" value="TsaE"/>
    <property type="match status" value="1"/>
</dbReference>
<comment type="subcellular location">
    <subcellularLocation>
        <location evidence="1">Cytoplasm</location>
    </subcellularLocation>
</comment>
<keyword evidence="4" id="KW-0963">Cytoplasm</keyword>
<dbReference type="EMBL" id="JALLBG020000195">
    <property type="protein sequence ID" value="KAL3759988.1"/>
    <property type="molecule type" value="Genomic_DNA"/>
</dbReference>
<keyword evidence="8" id="KW-0067">ATP-binding</keyword>
<evidence type="ECO:0000256" key="5">
    <source>
        <dbReference type="ARBA" id="ARBA00022694"/>
    </source>
</evidence>
<dbReference type="GO" id="GO:0008033">
    <property type="term" value="P:tRNA processing"/>
    <property type="evidence" value="ECO:0007669"/>
    <property type="project" value="UniProtKB-KW"/>
</dbReference>
<dbReference type="InterPro" id="IPR003442">
    <property type="entry name" value="T6A_TsaE"/>
</dbReference>
<evidence type="ECO:0000256" key="10">
    <source>
        <dbReference type="ARBA" id="ARBA00032441"/>
    </source>
</evidence>
<keyword evidence="6" id="KW-0479">Metal-binding</keyword>
<keyword evidence="9" id="KW-0460">Magnesium</keyword>
<dbReference type="InterPro" id="IPR027417">
    <property type="entry name" value="P-loop_NTPase"/>
</dbReference>
<keyword evidence="5" id="KW-0819">tRNA processing</keyword>
<dbReference type="AlphaFoldDB" id="A0ABD3M8C0"/>
<evidence type="ECO:0000256" key="8">
    <source>
        <dbReference type="ARBA" id="ARBA00022840"/>
    </source>
</evidence>
<name>A0ABD3M8C0_9STRA</name>
<dbReference type="GO" id="GO:0005524">
    <property type="term" value="F:ATP binding"/>
    <property type="evidence" value="ECO:0007669"/>
    <property type="project" value="UniProtKB-KW"/>
</dbReference>
<evidence type="ECO:0000256" key="9">
    <source>
        <dbReference type="ARBA" id="ARBA00022842"/>
    </source>
</evidence>
<comment type="similarity">
    <text evidence="2">Belongs to the TsaE family.</text>
</comment>
<evidence type="ECO:0000313" key="11">
    <source>
        <dbReference type="EMBL" id="KAL3759988.1"/>
    </source>
</evidence>
<organism evidence="11 12">
    <name type="scientific">Discostella pseudostelligera</name>
    <dbReference type="NCBI Taxonomy" id="259834"/>
    <lineage>
        <taxon>Eukaryota</taxon>
        <taxon>Sar</taxon>
        <taxon>Stramenopiles</taxon>
        <taxon>Ochrophyta</taxon>
        <taxon>Bacillariophyta</taxon>
        <taxon>Coscinodiscophyceae</taxon>
        <taxon>Thalassiosirophycidae</taxon>
        <taxon>Stephanodiscales</taxon>
        <taxon>Stephanodiscaceae</taxon>
        <taxon>Discostella</taxon>
    </lineage>
</organism>
<evidence type="ECO:0000256" key="7">
    <source>
        <dbReference type="ARBA" id="ARBA00022741"/>
    </source>
</evidence>
<comment type="caution">
    <text evidence="11">The sequence shown here is derived from an EMBL/GenBank/DDBJ whole genome shotgun (WGS) entry which is preliminary data.</text>
</comment>
<dbReference type="GO" id="GO:0046872">
    <property type="term" value="F:metal ion binding"/>
    <property type="evidence" value="ECO:0007669"/>
    <property type="project" value="UniProtKB-KW"/>
</dbReference>
<gene>
    <name evidence="11" type="ORF">ACHAWU_000611</name>
</gene>
<evidence type="ECO:0000256" key="1">
    <source>
        <dbReference type="ARBA" id="ARBA00004496"/>
    </source>
</evidence>
<evidence type="ECO:0000313" key="12">
    <source>
        <dbReference type="Proteomes" id="UP001530293"/>
    </source>
</evidence>
<evidence type="ECO:0000256" key="6">
    <source>
        <dbReference type="ARBA" id="ARBA00022723"/>
    </source>
</evidence>
<dbReference type="SUPFAM" id="SSF52540">
    <property type="entry name" value="P-loop containing nucleoside triphosphate hydrolases"/>
    <property type="match status" value="1"/>
</dbReference>
<dbReference type="Gene3D" id="3.40.50.300">
    <property type="entry name" value="P-loop containing nucleotide triphosphate hydrolases"/>
    <property type="match status" value="1"/>
</dbReference>
<dbReference type="PANTHER" id="PTHR33540:SF2">
    <property type="entry name" value="TRNA THREONYLCARBAMOYLADENOSINE BIOSYNTHESIS PROTEIN TSAE"/>
    <property type="match status" value="1"/>
</dbReference>
<dbReference type="PANTHER" id="PTHR33540">
    <property type="entry name" value="TRNA THREONYLCARBAMOYLADENOSINE BIOSYNTHESIS PROTEIN TSAE"/>
    <property type="match status" value="1"/>
</dbReference>
<keyword evidence="12" id="KW-1185">Reference proteome</keyword>
<dbReference type="Proteomes" id="UP001530293">
    <property type="component" value="Unassembled WGS sequence"/>
</dbReference>
<evidence type="ECO:0000256" key="3">
    <source>
        <dbReference type="ARBA" id="ARBA00019010"/>
    </source>
</evidence>
<evidence type="ECO:0000256" key="4">
    <source>
        <dbReference type="ARBA" id="ARBA00022490"/>
    </source>
</evidence>
<protein>
    <recommendedName>
        <fullName evidence="3">tRNA threonylcarbamoyladenosine biosynthesis protein TsaE</fullName>
    </recommendedName>
    <alternativeName>
        <fullName evidence="10">t(6)A37 threonylcarbamoyladenosine biosynthesis protein TsaE</fullName>
    </alternativeName>
</protein>
<accession>A0ABD3M8C0</accession>
<dbReference type="GO" id="GO:0005737">
    <property type="term" value="C:cytoplasm"/>
    <property type="evidence" value="ECO:0007669"/>
    <property type="project" value="UniProtKB-SubCell"/>
</dbReference>
<keyword evidence="7" id="KW-0547">Nucleotide-binding</keyword>
<proteinExistence type="inferred from homology"/>